<evidence type="ECO:0000313" key="1">
    <source>
        <dbReference type="EMBL" id="MBX51715.1"/>
    </source>
</evidence>
<dbReference type="EMBL" id="GGEC01071231">
    <property type="protein sequence ID" value="MBX51715.1"/>
    <property type="molecule type" value="Transcribed_RNA"/>
</dbReference>
<organism evidence="1">
    <name type="scientific">Rhizophora mucronata</name>
    <name type="common">Asiatic mangrove</name>
    <dbReference type="NCBI Taxonomy" id="61149"/>
    <lineage>
        <taxon>Eukaryota</taxon>
        <taxon>Viridiplantae</taxon>
        <taxon>Streptophyta</taxon>
        <taxon>Embryophyta</taxon>
        <taxon>Tracheophyta</taxon>
        <taxon>Spermatophyta</taxon>
        <taxon>Magnoliopsida</taxon>
        <taxon>eudicotyledons</taxon>
        <taxon>Gunneridae</taxon>
        <taxon>Pentapetalae</taxon>
        <taxon>rosids</taxon>
        <taxon>fabids</taxon>
        <taxon>Malpighiales</taxon>
        <taxon>Rhizophoraceae</taxon>
        <taxon>Rhizophora</taxon>
    </lineage>
</organism>
<sequence length="30" mass="3674">MRFTFTNTYKKSNRANFVIKNEKHRPRSSD</sequence>
<protein>
    <submittedName>
        <fullName evidence="1">Uncharacterized protein</fullName>
    </submittedName>
</protein>
<dbReference type="AlphaFoldDB" id="A0A2P2PAD9"/>
<proteinExistence type="predicted"/>
<reference evidence="1" key="1">
    <citation type="submission" date="2018-02" db="EMBL/GenBank/DDBJ databases">
        <title>Rhizophora mucronata_Transcriptome.</title>
        <authorList>
            <person name="Meera S.P."/>
            <person name="Sreeshan A."/>
            <person name="Augustine A."/>
        </authorList>
    </citation>
    <scope>NUCLEOTIDE SEQUENCE</scope>
    <source>
        <tissue evidence="1">Leaf</tissue>
    </source>
</reference>
<accession>A0A2P2PAD9</accession>
<name>A0A2P2PAD9_RHIMU</name>